<dbReference type="AlphaFoldDB" id="A0A8S0WBF9"/>
<reference evidence="1 2" key="1">
    <citation type="submission" date="2020-01" db="EMBL/GenBank/DDBJ databases">
        <authorList>
            <person name="Gupta K D."/>
        </authorList>
    </citation>
    <scope>NUCLEOTIDE SEQUENCE [LARGE SCALE GENOMIC DNA]</scope>
</reference>
<gene>
    <name evidence="1" type="ORF">AAE3_LOCUS12031</name>
</gene>
<protein>
    <submittedName>
        <fullName evidence="1">Uncharacterized protein</fullName>
    </submittedName>
</protein>
<proteinExistence type="predicted"/>
<name>A0A8S0WBF9_CYCAE</name>
<sequence length="151" mass="16951">MCISLGDFDEDDEAVFDYLRACIQRAGLCPLLLAINPNNKRMNPAALLEAVLKAGGKCEWASINYSPDKIAEFRPFFDGRFNLGQVRNLSLTCCVRARGVFELDLPSGVADMRPFTHLRSLTLDFWKKIDITRVLVPWDQLTNLKLTSGIA</sequence>
<keyword evidence="2" id="KW-1185">Reference proteome</keyword>
<accession>A0A8S0WBF9</accession>
<evidence type="ECO:0000313" key="1">
    <source>
        <dbReference type="EMBL" id="CAA7269828.1"/>
    </source>
</evidence>
<organism evidence="1 2">
    <name type="scientific">Cyclocybe aegerita</name>
    <name type="common">Black poplar mushroom</name>
    <name type="synonym">Agrocybe aegerita</name>
    <dbReference type="NCBI Taxonomy" id="1973307"/>
    <lineage>
        <taxon>Eukaryota</taxon>
        <taxon>Fungi</taxon>
        <taxon>Dikarya</taxon>
        <taxon>Basidiomycota</taxon>
        <taxon>Agaricomycotina</taxon>
        <taxon>Agaricomycetes</taxon>
        <taxon>Agaricomycetidae</taxon>
        <taxon>Agaricales</taxon>
        <taxon>Agaricineae</taxon>
        <taxon>Bolbitiaceae</taxon>
        <taxon>Cyclocybe</taxon>
    </lineage>
</organism>
<evidence type="ECO:0000313" key="2">
    <source>
        <dbReference type="Proteomes" id="UP000467700"/>
    </source>
</evidence>
<dbReference type="Proteomes" id="UP000467700">
    <property type="component" value="Unassembled WGS sequence"/>
</dbReference>
<dbReference type="EMBL" id="CACVBS010000080">
    <property type="protein sequence ID" value="CAA7269828.1"/>
    <property type="molecule type" value="Genomic_DNA"/>
</dbReference>
<comment type="caution">
    <text evidence="1">The sequence shown here is derived from an EMBL/GenBank/DDBJ whole genome shotgun (WGS) entry which is preliminary data.</text>
</comment>